<dbReference type="Proteomes" id="UP000095552">
    <property type="component" value="Unassembled WGS sequence"/>
</dbReference>
<feature type="transmembrane region" description="Helical" evidence="1">
    <location>
        <begin position="193"/>
        <end position="226"/>
    </location>
</feature>
<feature type="transmembrane region" description="Helical" evidence="1">
    <location>
        <begin position="156"/>
        <end position="181"/>
    </location>
</feature>
<dbReference type="GO" id="GO:0080120">
    <property type="term" value="P:CAAX-box protein maturation"/>
    <property type="evidence" value="ECO:0007669"/>
    <property type="project" value="UniProtKB-ARBA"/>
</dbReference>
<gene>
    <name evidence="3" type="ORF">BFP71_02495</name>
</gene>
<organism evidence="3 4">
    <name type="scientific">Roseivirga misakiensis</name>
    <dbReference type="NCBI Taxonomy" id="1563681"/>
    <lineage>
        <taxon>Bacteria</taxon>
        <taxon>Pseudomonadati</taxon>
        <taxon>Bacteroidota</taxon>
        <taxon>Cytophagia</taxon>
        <taxon>Cytophagales</taxon>
        <taxon>Roseivirgaceae</taxon>
        <taxon>Roseivirga</taxon>
    </lineage>
</organism>
<dbReference type="GO" id="GO:0004175">
    <property type="term" value="F:endopeptidase activity"/>
    <property type="evidence" value="ECO:0007669"/>
    <property type="project" value="UniProtKB-ARBA"/>
</dbReference>
<dbReference type="RefSeq" id="WP_069833872.1">
    <property type="nucleotide sequence ID" value="NZ_MDGQ01000003.1"/>
</dbReference>
<feature type="transmembrane region" description="Helical" evidence="1">
    <location>
        <begin position="14"/>
        <end position="34"/>
    </location>
</feature>
<keyword evidence="4" id="KW-1185">Reference proteome</keyword>
<proteinExistence type="predicted"/>
<protein>
    <recommendedName>
        <fullName evidence="2">CAAX prenyl protease 2/Lysostaphin resistance protein A-like domain-containing protein</fullName>
    </recommendedName>
</protein>
<dbReference type="InterPro" id="IPR003675">
    <property type="entry name" value="Rce1/LyrA-like_dom"/>
</dbReference>
<dbReference type="EMBL" id="MDGQ01000003">
    <property type="protein sequence ID" value="OEK06560.1"/>
    <property type="molecule type" value="Genomic_DNA"/>
</dbReference>
<evidence type="ECO:0000256" key="1">
    <source>
        <dbReference type="SAM" id="Phobius"/>
    </source>
</evidence>
<keyword evidence="1" id="KW-0472">Membrane</keyword>
<evidence type="ECO:0000313" key="3">
    <source>
        <dbReference type="EMBL" id="OEK06560.1"/>
    </source>
</evidence>
<sequence>MDIPAWKAEYLEPVLAIALVTLGFSIYHFASISDKLMQRYQEKYGEVRGRTKATWFYRYLGAMTIGIIPAIIMILVLDKDLSAYGVAFKNHALSLYWILGLGAIIIPMNFFNSKKEKNLAFYPNVREKEWTKPMVVKNAFTWCAYLFGYELMFRGLLLFATVPLLGEWPAIILNAALYALVHVPKNLEETIGAVPLGVILCLITLTTGTIWVAFFVHITLALSNFFFSLKHHPEMKVI</sequence>
<name>A0A1E5T5C5_9BACT</name>
<feature type="transmembrane region" description="Helical" evidence="1">
    <location>
        <begin position="95"/>
        <end position="111"/>
    </location>
</feature>
<dbReference type="Pfam" id="PF02517">
    <property type="entry name" value="Rce1-like"/>
    <property type="match status" value="1"/>
</dbReference>
<keyword evidence="1" id="KW-1133">Transmembrane helix</keyword>
<accession>A0A1E5T5C5</accession>
<dbReference type="STRING" id="1563681.BFP71_02495"/>
<keyword evidence="1" id="KW-0812">Transmembrane</keyword>
<evidence type="ECO:0000259" key="2">
    <source>
        <dbReference type="Pfam" id="PF02517"/>
    </source>
</evidence>
<dbReference type="AlphaFoldDB" id="A0A1E5T5C5"/>
<evidence type="ECO:0000313" key="4">
    <source>
        <dbReference type="Proteomes" id="UP000095552"/>
    </source>
</evidence>
<comment type="caution">
    <text evidence="3">The sequence shown here is derived from an EMBL/GenBank/DDBJ whole genome shotgun (WGS) entry which is preliminary data.</text>
</comment>
<feature type="transmembrane region" description="Helical" evidence="1">
    <location>
        <begin position="55"/>
        <end position="75"/>
    </location>
</feature>
<feature type="domain" description="CAAX prenyl protease 2/Lysostaphin resistance protein A-like" evidence="2">
    <location>
        <begin position="144"/>
        <end position="220"/>
    </location>
</feature>
<reference evidence="3 4" key="1">
    <citation type="submission" date="2016-08" db="EMBL/GenBank/DDBJ databases">
        <title>Draft genome of Fabibacter sp. strain SK-8.</title>
        <authorList>
            <person name="Wong S.-K."/>
            <person name="Hamasaki K."/>
            <person name="Yoshizawa S."/>
        </authorList>
    </citation>
    <scope>NUCLEOTIDE SEQUENCE [LARGE SCALE GENOMIC DNA]</scope>
    <source>
        <strain evidence="3 4">SK-8</strain>
    </source>
</reference>